<feature type="compositionally biased region" description="Pro residues" evidence="1">
    <location>
        <begin position="110"/>
        <end position="122"/>
    </location>
</feature>
<gene>
    <name evidence="3" type="ORF">Pan44_05440</name>
</gene>
<feature type="compositionally biased region" description="Polar residues" evidence="1">
    <location>
        <begin position="54"/>
        <end position="82"/>
    </location>
</feature>
<feature type="region of interest" description="Disordered" evidence="1">
    <location>
        <begin position="20"/>
        <end position="234"/>
    </location>
</feature>
<feature type="compositionally biased region" description="Pro residues" evidence="1">
    <location>
        <begin position="134"/>
        <end position="149"/>
    </location>
</feature>
<feature type="signal peptide" evidence="2">
    <location>
        <begin position="1"/>
        <end position="25"/>
    </location>
</feature>
<keyword evidence="2" id="KW-0732">Signal</keyword>
<organism evidence="3 4">
    <name type="scientific">Caulifigura coniformis</name>
    <dbReference type="NCBI Taxonomy" id="2527983"/>
    <lineage>
        <taxon>Bacteria</taxon>
        <taxon>Pseudomonadati</taxon>
        <taxon>Planctomycetota</taxon>
        <taxon>Planctomycetia</taxon>
        <taxon>Planctomycetales</taxon>
        <taxon>Planctomycetaceae</taxon>
        <taxon>Caulifigura</taxon>
    </lineage>
</organism>
<reference evidence="3 4" key="1">
    <citation type="submission" date="2019-02" db="EMBL/GenBank/DDBJ databases">
        <title>Deep-cultivation of Planctomycetes and their phenomic and genomic characterization uncovers novel biology.</title>
        <authorList>
            <person name="Wiegand S."/>
            <person name="Jogler M."/>
            <person name="Boedeker C."/>
            <person name="Pinto D."/>
            <person name="Vollmers J."/>
            <person name="Rivas-Marin E."/>
            <person name="Kohn T."/>
            <person name="Peeters S.H."/>
            <person name="Heuer A."/>
            <person name="Rast P."/>
            <person name="Oberbeckmann S."/>
            <person name="Bunk B."/>
            <person name="Jeske O."/>
            <person name="Meyerdierks A."/>
            <person name="Storesund J.E."/>
            <person name="Kallscheuer N."/>
            <person name="Luecker S."/>
            <person name="Lage O.M."/>
            <person name="Pohl T."/>
            <person name="Merkel B.J."/>
            <person name="Hornburger P."/>
            <person name="Mueller R.-W."/>
            <person name="Bruemmer F."/>
            <person name="Labrenz M."/>
            <person name="Spormann A.M."/>
            <person name="Op den Camp H."/>
            <person name="Overmann J."/>
            <person name="Amann R."/>
            <person name="Jetten M.S.M."/>
            <person name="Mascher T."/>
            <person name="Medema M.H."/>
            <person name="Devos D.P."/>
            <person name="Kaster A.-K."/>
            <person name="Ovreas L."/>
            <person name="Rohde M."/>
            <person name="Galperin M.Y."/>
            <person name="Jogler C."/>
        </authorList>
    </citation>
    <scope>NUCLEOTIDE SEQUENCE [LARGE SCALE GENOMIC DNA]</scope>
    <source>
        <strain evidence="3 4">Pan44</strain>
    </source>
</reference>
<sequence precursor="true">MQRITRMAWAAVAVLGLFSPRPTDAAGPSGNSGSRSSMNRGGMTSRGSGPSMKSMPSTPRFNGGSMKSQVLKTPVVNNSSSGRFDKVGTKIGPIVKLPGNSLPGGSKPPVIKPFPGGKPPVIDPGNGGGKPPKKPPIFNPFPGGKPPVLDPGNGGGKPPKKPPIFDPFPGGKPPILDPGNGGKPPGGGNGGGGNGGGGNGGGGNGGGGNGNGGGHGHGNGHGHGHHHGHHHHHHGHWWWPHYTLGWYCPPVYTQPYCGTVFLNGSWTYVDQPVAIEQISLVQAGETLPEIPSNATFRMQVPGLGPTKGMVAVEINGVGMQAEVLEWNADSVIVRLPSVGLTQPQLSQLYVLQSDGAMAKNLKFRMLPAIETPLASTN</sequence>
<dbReference type="EMBL" id="CP036271">
    <property type="protein sequence ID" value="QDT52532.1"/>
    <property type="molecule type" value="Genomic_DNA"/>
</dbReference>
<dbReference type="Proteomes" id="UP000315700">
    <property type="component" value="Chromosome"/>
</dbReference>
<feature type="compositionally biased region" description="Gly residues" evidence="1">
    <location>
        <begin position="179"/>
        <end position="217"/>
    </location>
</feature>
<accession>A0A517S8U8</accession>
<dbReference type="RefSeq" id="WP_145026959.1">
    <property type="nucleotide sequence ID" value="NZ_CP036271.1"/>
</dbReference>
<feature type="compositionally biased region" description="Pro residues" evidence="1">
    <location>
        <begin position="161"/>
        <end position="176"/>
    </location>
</feature>
<feature type="chain" id="PRO_5021697277" evidence="2">
    <location>
        <begin position="26"/>
        <end position="377"/>
    </location>
</feature>
<dbReference type="AlphaFoldDB" id="A0A517S8U8"/>
<dbReference type="InParanoid" id="A0A517S8U8"/>
<feature type="compositionally biased region" description="Low complexity" evidence="1">
    <location>
        <begin position="27"/>
        <end position="49"/>
    </location>
</feature>
<feature type="compositionally biased region" description="Basic residues" evidence="1">
    <location>
        <begin position="218"/>
        <end position="234"/>
    </location>
</feature>
<evidence type="ECO:0000256" key="2">
    <source>
        <dbReference type="SAM" id="SignalP"/>
    </source>
</evidence>
<proteinExistence type="predicted"/>
<evidence type="ECO:0000313" key="4">
    <source>
        <dbReference type="Proteomes" id="UP000315700"/>
    </source>
</evidence>
<protein>
    <submittedName>
        <fullName evidence="3">Uncharacterized protein</fullName>
    </submittedName>
</protein>
<name>A0A517S8U8_9PLAN</name>
<dbReference type="KEGG" id="ccos:Pan44_05440"/>
<keyword evidence="4" id="KW-1185">Reference proteome</keyword>
<evidence type="ECO:0000313" key="3">
    <source>
        <dbReference type="EMBL" id="QDT52532.1"/>
    </source>
</evidence>
<evidence type="ECO:0000256" key="1">
    <source>
        <dbReference type="SAM" id="MobiDB-lite"/>
    </source>
</evidence>